<gene>
    <name evidence="1" type="ORF">MTR66_20195</name>
</gene>
<dbReference type="PANTHER" id="PTHR37460:SF1">
    <property type="entry name" value="ENDONUCLEASE III"/>
    <property type="match status" value="1"/>
</dbReference>
<organism evidence="1 2">
    <name type="scientific">Novosphingobium beihaiensis</name>
    <dbReference type="NCBI Taxonomy" id="2930389"/>
    <lineage>
        <taxon>Bacteria</taxon>
        <taxon>Pseudomonadati</taxon>
        <taxon>Pseudomonadota</taxon>
        <taxon>Alphaproteobacteria</taxon>
        <taxon>Sphingomonadales</taxon>
        <taxon>Sphingomonadaceae</taxon>
        <taxon>Novosphingobium</taxon>
    </lineage>
</organism>
<dbReference type="EMBL" id="JALHLG010000065">
    <property type="protein sequence ID" value="MCJ2189117.1"/>
    <property type="molecule type" value="Genomic_DNA"/>
</dbReference>
<dbReference type="Pfam" id="PF01986">
    <property type="entry name" value="DUF123"/>
    <property type="match status" value="1"/>
</dbReference>
<dbReference type="Proteomes" id="UP001202281">
    <property type="component" value="Unassembled WGS sequence"/>
</dbReference>
<sequence>MHMEAILSEIRQQLPAALTVDAATVETVWGEPGAYVLLMDLESPVRFARKGIAATSLSGWLVYAGSARGRGGIGARLRRHFRQDKKVHWHADELTNTAARLSALAIPEGAECSIVARLTASGRFETALAGFGSSDCRCCQAHLLRPQGALIEATGSRSDERKRPRAQNY</sequence>
<dbReference type="InterPro" id="IPR002837">
    <property type="entry name" value="DUF123"/>
</dbReference>
<evidence type="ECO:0000313" key="1">
    <source>
        <dbReference type="EMBL" id="MCJ2189117.1"/>
    </source>
</evidence>
<proteinExistence type="predicted"/>
<protein>
    <submittedName>
        <fullName evidence="1">GIY-YIG nuclease family protein</fullName>
    </submittedName>
</protein>
<accession>A0ABT0BVK8</accession>
<reference evidence="1 2" key="1">
    <citation type="submission" date="2022-04" db="EMBL/GenBank/DDBJ databases">
        <title>Identification of a novel bacterium isolated from mangrove sediments.</title>
        <authorList>
            <person name="Pan X."/>
        </authorList>
    </citation>
    <scope>NUCLEOTIDE SEQUENCE [LARGE SCALE GENOMIC DNA]</scope>
    <source>
        <strain evidence="1 2">B2638</strain>
    </source>
</reference>
<name>A0ABT0BVK8_9SPHN</name>
<evidence type="ECO:0000313" key="2">
    <source>
        <dbReference type="Proteomes" id="UP001202281"/>
    </source>
</evidence>
<dbReference type="CDD" id="cd10441">
    <property type="entry name" value="GIY-YIG_COG1833"/>
    <property type="match status" value="1"/>
</dbReference>
<comment type="caution">
    <text evidence="1">The sequence shown here is derived from an EMBL/GenBank/DDBJ whole genome shotgun (WGS) entry which is preliminary data.</text>
</comment>
<dbReference type="PANTHER" id="PTHR37460">
    <property type="entry name" value="ENDONUCLEASE III"/>
    <property type="match status" value="1"/>
</dbReference>
<keyword evidence="2" id="KW-1185">Reference proteome</keyword>